<dbReference type="RefSeq" id="WP_045586363.1">
    <property type="nucleotide sequence ID" value="NZ_CP012408.1"/>
</dbReference>
<dbReference type="GO" id="GO:0005829">
    <property type="term" value="C:cytosol"/>
    <property type="evidence" value="ECO:0007669"/>
    <property type="project" value="TreeGrafter"/>
</dbReference>
<evidence type="ECO:0000256" key="4">
    <source>
        <dbReference type="ARBA" id="ARBA00022741"/>
    </source>
</evidence>
<keyword evidence="3" id="KW-0235">DNA replication</keyword>
<comment type="catalytic activity">
    <reaction evidence="11">
        <text>ATP + H2O = ADP + phosphate + H(+)</text>
        <dbReference type="Rhea" id="RHEA:13065"/>
        <dbReference type="ChEBI" id="CHEBI:15377"/>
        <dbReference type="ChEBI" id="CHEBI:15378"/>
        <dbReference type="ChEBI" id="CHEBI:30616"/>
        <dbReference type="ChEBI" id="CHEBI:43474"/>
        <dbReference type="ChEBI" id="CHEBI:456216"/>
        <dbReference type="EC" id="5.6.2.3"/>
    </reaction>
</comment>
<evidence type="ECO:0000256" key="5">
    <source>
        <dbReference type="ARBA" id="ARBA00022801"/>
    </source>
</evidence>
<reference evidence="14 15" key="2">
    <citation type="journal article" date="2016" name="Genome Announc.">
        <title>Complete Genome Sequence of a Strain of Azospirillum thiophilum Isolated from a Sulfide Spring.</title>
        <authorList>
            <person name="Fomenkov A."/>
            <person name="Vincze T."/>
            <person name="Grabovich M."/>
            <person name="Anton B.P."/>
            <person name="Dubinina G."/>
            <person name="Orlova M."/>
            <person name="Belousova E."/>
            <person name="Roberts R.J."/>
        </authorList>
    </citation>
    <scope>NUCLEOTIDE SEQUENCE [LARGE SCALE GENOMIC DNA]</scope>
    <source>
        <strain evidence="14 15">BV-S</strain>
    </source>
</reference>
<dbReference type="InterPro" id="IPR016136">
    <property type="entry name" value="DNA_helicase_N/primase_C"/>
</dbReference>
<dbReference type="PANTHER" id="PTHR30153:SF2">
    <property type="entry name" value="REPLICATIVE DNA HELICASE"/>
    <property type="match status" value="1"/>
</dbReference>
<dbReference type="GO" id="GO:0003677">
    <property type="term" value="F:DNA binding"/>
    <property type="evidence" value="ECO:0007669"/>
    <property type="project" value="UniProtKB-KW"/>
</dbReference>
<feature type="domain" description="DNA helicase DnaB-like N-terminal" evidence="12">
    <location>
        <begin position="22"/>
        <end position="90"/>
    </location>
</feature>
<dbReference type="GO" id="GO:0005524">
    <property type="term" value="F:ATP binding"/>
    <property type="evidence" value="ECO:0007669"/>
    <property type="project" value="UniProtKB-KW"/>
</dbReference>
<keyword evidence="5" id="KW-0378">Hydrolase</keyword>
<evidence type="ECO:0000256" key="7">
    <source>
        <dbReference type="ARBA" id="ARBA00022840"/>
    </source>
</evidence>
<keyword evidence="2" id="KW-0639">Primosome</keyword>
<dbReference type="InterPro" id="IPR036185">
    <property type="entry name" value="DNA_heli_DnaB-like_N_sf"/>
</dbReference>
<dbReference type="PANTHER" id="PTHR30153">
    <property type="entry name" value="REPLICATIVE DNA HELICASE DNAB"/>
    <property type="match status" value="1"/>
</dbReference>
<dbReference type="GO" id="GO:0043139">
    <property type="term" value="F:5'-3' DNA helicase activity"/>
    <property type="evidence" value="ECO:0007669"/>
    <property type="project" value="UniProtKB-EC"/>
</dbReference>
<dbReference type="SUPFAM" id="SSF52540">
    <property type="entry name" value="P-loop containing nucleoside triphosphate hydrolases"/>
    <property type="match status" value="1"/>
</dbReference>
<dbReference type="InterPro" id="IPR027417">
    <property type="entry name" value="P-loop_NTPase"/>
</dbReference>
<sequence length="472" mass="52437">MNMMTKSVDGDVDAGMAALVKLNLEQALILGLAQKCDLVNSIHGHISADDFADSGHREAFRRITNAASEGQDAVPLMALQDLLTDGTLDIADLRKRQPLVTAKGRALEKQMLDYADKVREMSRRRSLMALLDQTRGRINGSFDGDNADALLDFVLSTCREVVHSRRELGVNRRTAAQRLVERLEQGQIERYSTGLQVLDSRMLGGLYPGRLYAFAGGAKSGKTTMGLTISHHLGRAGVPHIYGSWEVSADELEQRRLAYEAGVDLYALTPLNGPDGRPLPIDPEILARLRYAAGNAADCVWYLHDPLANVAKFRRQVEYYVVKHNIRVAVIDYWQLIGSTPGDVSRTEFLNQAAQELAEIAKVLNIALVVVAQSNTRGERDTLFQADGLKRACDQLYFIKRCYQGLRNKRDKFLDNGDSEKAAEIVIPNESHRWLHMESSRYTPVADAGNDVTPRLRLAANGLAFVDYDDDL</sequence>
<dbReference type="GO" id="GO:0006269">
    <property type="term" value="P:DNA replication, synthesis of primer"/>
    <property type="evidence" value="ECO:0007669"/>
    <property type="project" value="UniProtKB-KW"/>
</dbReference>
<name>A0AAC8ZWL4_9PROT</name>
<evidence type="ECO:0000313" key="14">
    <source>
        <dbReference type="EMBL" id="ALG75745.1"/>
    </source>
</evidence>
<keyword evidence="15" id="KW-1185">Reference proteome</keyword>
<evidence type="ECO:0000256" key="10">
    <source>
        <dbReference type="ARBA" id="ARBA00044969"/>
    </source>
</evidence>
<dbReference type="Gene3D" id="3.40.50.300">
    <property type="entry name" value="P-loop containing nucleotide triphosphate hydrolases"/>
    <property type="match status" value="1"/>
</dbReference>
<keyword evidence="6" id="KW-0347">Helicase</keyword>
<gene>
    <name evidence="14" type="ORF">AL072_32960</name>
</gene>
<accession>A0AAC8ZWL4</accession>
<dbReference type="Proteomes" id="UP000069935">
    <property type="component" value="Chromosome 8"/>
</dbReference>
<evidence type="ECO:0000256" key="9">
    <source>
        <dbReference type="ARBA" id="ARBA00023235"/>
    </source>
</evidence>
<keyword evidence="4" id="KW-0547">Nucleotide-binding</keyword>
<dbReference type="InterPro" id="IPR007694">
    <property type="entry name" value="DNA_helicase_DnaB-like_C"/>
</dbReference>
<evidence type="ECO:0000259" key="12">
    <source>
        <dbReference type="Pfam" id="PF00772"/>
    </source>
</evidence>
<dbReference type="Pfam" id="PF00772">
    <property type="entry name" value="DnaB"/>
    <property type="match status" value="1"/>
</dbReference>
<dbReference type="InterPro" id="IPR007693">
    <property type="entry name" value="DNA_helicase_DnaB-like_N"/>
</dbReference>
<dbReference type="SUPFAM" id="SSF48024">
    <property type="entry name" value="N-terminal domain of DnaB helicase"/>
    <property type="match status" value="1"/>
</dbReference>
<dbReference type="EC" id="5.6.2.3" evidence="10"/>
<evidence type="ECO:0000256" key="2">
    <source>
        <dbReference type="ARBA" id="ARBA00022515"/>
    </source>
</evidence>
<keyword evidence="7" id="KW-0067">ATP-binding</keyword>
<keyword evidence="8" id="KW-0238">DNA-binding</keyword>
<keyword evidence="9" id="KW-0413">Isomerase</keyword>
<evidence type="ECO:0000313" key="15">
    <source>
        <dbReference type="Proteomes" id="UP000069935"/>
    </source>
</evidence>
<evidence type="ECO:0000259" key="13">
    <source>
        <dbReference type="Pfam" id="PF03796"/>
    </source>
</evidence>
<comment type="similarity">
    <text evidence="1">Belongs to the helicase family. DnaB subfamily.</text>
</comment>
<evidence type="ECO:0000256" key="8">
    <source>
        <dbReference type="ARBA" id="ARBA00023125"/>
    </source>
</evidence>
<evidence type="ECO:0000256" key="11">
    <source>
        <dbReference type="ARBA" id="ARBA00048954"/>
    </source>
</evidence>
<dbReference type="Gene3D" id="1.10.860.10">
    <property type="entry name" value="DNAb Helicase, Chain A"/>
    <property type="match status" value="1"/>
</dbReference>
<evidence type="ECO:0000256" key="6">
    <source>
        <dbReference type="ARBA" id="ARBA00022806"/>
    </source>
</evidence>
<dbReference type="GO" id="GO:1990077">
    <property type="term" value="C:primosome complex"/>
    <property type="evidence" value="ECO:0007669"/>
    <property type="project" value="UniProtKB-KW"/>
</dbReference>
<reference evidence="15" key="1">
    <citation type="submission" date="2015-08" db="EMBL/GenBank/DDBJ databases">
        <title>Complete Genome Sequence of Azospirillum thiophilum BV-S.</title>
        <authorList>
            <person name="Fomenkov A."/>
            <person name="Vincze T."/>
            <person name="Grabovich M."/>
            <person name="Dubinina G."/>
            <person name="Orlova M."/>
            <person name="Belousova E."/>
            <person name="Roberts R.J."/>
        </authorList>
    </citation>
    <scope>NUCLEOTIDE SEQUENCE [LARGE SCALE GENOMIC DNA]</scope>
    <source>
        <strain evidence="15">BV-S</strain>
    </source>
</reference>
<dbReference type="GO" id="GO:0016787">
    <property type="term" value="F:hydrolase activity"/>
    <property type="evidence" value="ECO:0007669"/>
    <property type="project" value="UniProtKB-KW"/>
</dbReference>
<dbReference type="KEGG" id="ati:AL072_32960"/>
<organism evidence="14 15">
    <name type="scientific">Azospirillum thiophilum</name>
    <dbReference type="NCBI Taxonomy" id="528244"/>
    <lineage>
        <taxon>Bacteria</taxon>
        <taxon>Pseudomonadati</taxon>
        <taxon>Pseudomonadota</taxon>
        <taxon>Alphaproteobacteria</taxon>
        <taxon>Rhodospirillales</taxon>
        <taxon>Azospirillaceae</taxon>
        <taxon>Azospirillum</taxon>
    </lineage>
</organism>
<evidence type="ECO:0000256" key="1">
    <source>
        <dbReference type="ARBA" id="ARBA00008428"/>
    </source>
</evidence>
<feature type="domain" description="SF4 helicase" evidence="13">
    <location>
        <begin position="192"/>
        <end position="378"/>
    </location>
</feature>
<evidence type="ECO:0000256" key="3">
    <source>
        <dbReference type="ARBA" id="ARBA00022705"/>
    </source>
</evidence>
<protein>
    <recommendedName>
        <fullName evidence="10">DNA 5'-3' helicase</fullName>
        <ecNumber evidence="10">5.6.2.3</ecNumber>
    </recommendedName>
</protein>
<proteinExistence type="inferred from homology"/>
<dbReference type="EMBL" id="CP012408">
    <property type="protein sequence ID" value="ALG75745.1"/>
    <property type="molecule type" value="Genomic_DNA"/>
</dbReference>
<dbReference type="Pfam" id="PF03796">
    <property type="entry name" value="DnaB_C"/>
    <property type="match status" value="1"/>
</dbReference>
<dbReference type="AlphaFoldDB" id="A0AAC8ZWL4"/>